<protein>
    <recommendedName>
        <fullName evidence="2">CARDB domain-containing protein</fullName>
    </recommendedName>
</protein>
<keyword evidence="4" id="KW-1185">Reference proteome</keyword>
<organism evidence="3 4">
    <name type="scientific">Candidatus Chazhemtobacterium aquaticus</name>
    <dbReference type="NCBI Taxonomy" id="2715735"/>
    <lineage>
        <taxon>Bacteria</taxon>
        <taxon>Candidatus Chazhemtobacteraceae</taxon>
        <taxon>Candidatus Chazhemtobacterium</taxon>
    </lineage>
</organism>
<dbReference type="Gene3D" id="2.60.40.10">
    <property type="entry name" value="Immunoglobulins"/>
    <property type="match status" value="1"/>
</dbReference>
<dbReference type="Proteomes" id="UP000463983">
    <property type="component" value="Chromosome"/>
</dbReference>
<dbReference type="PROSITE" id="PS00018">
    <property type="entry name" value="EF_HAND_1"/>
    <property type="match status" value="1"/>
</dbReference>
<dbReference type="RefSeq" id="WP_161931405.1">
    <property type="nucleotide sequence ID" value="NZ_CP047901.1"/>
</dbReference>
<dbReference type="KEGG" id="caqa:MICH65_0014"/>
<dbReference type="EMBL" id="CP047901">
    <property type="protein sequence ID" value="QHO62995.1"/>
    <property type="molecule type" value="Genomic_DNA"/>
</dbReference>
<dbReference type="InterPro" id="IPR018247">
    <property type="entry name" value="EF_Hand_1_Ca_BS"/>
</dbReference>
<evidence type="ECO:0000313" key="3">
    <source>
        <dbReference type="EMBL" id="QHO62995.1"/>
    </source>
</evidence>
<feature type="domain" description="CARDB" evidence="2">
    <location>
        <begin position="211"/>
        <end position="294"/>
    </location>
</feature>
<gene>
    <name evidence="3" type="ORF">MICH65_0014</name>
</gene>
<evidence type="ECO:0000256" key="1">
    <source>
        <dbReference type="SAM" id="MobiDB-lite"/>
    </source>
</evidence>
<dbReference type="InterPro" id="IPR013783">
    <property type="entry name" value="Ig-like_fold"/>
</dbReference>
<accession>A0A857N463</accession>
<evidence type="ECO:0000313" key="4">
    <source>
        <dbReference type="Proteomes" id="UP000463983"/>
    </source>
</evidence>
<sequence>MSSLSNLKKIATLSLLIAITIAFTTLTLQLTQQSQDTRSKASQSNPPSKDIRQDDCLQDTNNNVVCPQYQSPSPDFCHDGTLISGGIDQCGCQLPPACLPRLCWNQVISCNDGYCWPNGCQGVPSTMACTMQLVPLSQKQLNQYQLWQNAGSPIYPGCTDTPPTNQDDLFSTQPLTVTFWDAEWDGPTPVPQFTSTSLLKPNHSYGVEVRFHIQNVIKNSTAPTPNIAIREIINGQTKTTRTILYQGVMDHRDGWSDTFVGSVFTVNEGTNQITVEIDPDNQIAETNENNNNTSYSWTTTQTYSPFDLNQDGTINLLDYNLFLNGWLDTFK</sequence>
<reference evidence="4" key="1">
    <citation type="journal article" date="2020" name="Microorganisms">
        <title>Complete Genome of a Member of a New Bacterial Lineage in the Microgenomates Group Reveals an Unusual Nucleotide Composition Disparity Between Two Strands of DNA and Limited Metabolic Potential.</title>
        <authorList>
            <person name="Kadnikov V.V."/>
            <person name="Mardanov A.V."/>
            <person name="Beletsky A.V."/>
            <person name="Karnachuk O.V."/>
            <person name="Ravin N.V."/>
        </authorList>
    </citation>
    <scope>NUCLEOTIDE SEQUENCE [LARGE SCALE GENOMIC DNA]</scope>
</reference>
<feature type="region of interest" description="Disordered" evidence="1">
    <location>
        <begin position="34"/>
        <end position="54"/>
    </location>
</feature>
<proteinExistence type="predicted"/>
<dbReference type="Pfam" id="PF07705">
    <property type="entry name" value="CARDB"/>
    <property type="match status" value="1"/>
</dbReference>
<evidence type="ECO:0000259" key="2">
    <source>
        <dbReference type="Pfam" id="PF07705"/>
    </source>
</evidence>
<dbReference type="InterPro" id="IPR011635">
    <property type="entry name" value="CARDB"/>
</dbReference>
<dbReference type="AlphaFoldDB" id="A0A857N463"/>
<name>A0A857N463_9BACT</name>